<reference evidence="1 2" key="1">
    <citation type="submission" date="2015-04" db="EMBL/GenBank/DDBJ databases">
        <title>Lasius niger genome sequencing.</title>
        <authorList>
            <person name="Konorov E.A."/>
            <person name="Nikitin M.A."/>
            <person name="Kirill M.V."/>
            <person name="Chang P."/>
        </authorList>
    </citation>
    <scope>NUCLEOTIDE SEQUENCE [LARGE SCALE GENOMIC DNA]</scope>
    <source>
        <tissue evidence="1">Whole</tissue>
    </source>
</reference>
<dbReference type="Proteomes" id="UP000036403">
    <property type="component" value="Unassembled WGS sequence"/>
</dbReference>
<keyword evidence="2" id="KW-1185">Reference proteome</keyword>
<name>A0A0J7JV18_LASNI</name>
<proteinExistence type="predicted"/>
<gene>
    <name evidence="1" type="ORF">RF55_24296</name>
</gene>
<evidence type="ECO:0000313" key="2">
    <source>
        <dbReference type="Proteomes" id="UP000036403"/>
    </source>
</evidence>
<accession>A0A0J7JV18</accession>
<evidence type="ECO:0000313" key="1">
    <source>
        <dbReference type="EMBL" id="KMQ82068.1"/>
    </source>
</evidence>
<protein>
    <submittedName>
        <fullName evidence="1">Uncharacterized protein</fullName>
    </submittedName>
</protein>
<sequence>MLSKFDYSNEELNELSLMFNACDNIFAGLHSDYERLEALKESEFYIAPTSYVTGSHYRPRTQKNKTVINHELDTSQYIPINEVLKRFLELPDCLDAIISNLEHLSQTDEPFSNVVQGEMWKEKVAKHFYGKTVLPLLFFFDDMDPDNITGSHAGHHKVGALY</sequence>
<dbReference type="PaxDb" id="67767-A0A0J7JV18"/>
<feature type="non-terminal residue" evidence="1">
    <location>
        <position position="162"/>
    </location>
</feature>
<dbReference type="EMBL" id="LBMM01028704">
    <property type="protein sequence ID" value="KMQ82068.1"/>
    <property type="molecule type" value="Genomic_DNA"/>
</dbReference>
<comment type="caution">
    <text evidence="1">The sequence shown here is derived from an EMBL/GenBank/DDBJ whole genome shotgun (WGS) entry which is preliminary data.</text>
</comment>
<dbReference type="OrthoDB" id="8192078at2759"/>
<organism evidence="1 2">
    <name type="scientific">Lasius niger</name>
    <name type="common">Black garden ant</name>
    <dbReference type="NCBI Taxonomy" id="67767"/>
    <lineage>
        <taxon>Eukaryota</taxon>
        <taxon>Metazoa</taxon>
        <taxon>Ecdysozoa</taxon>
        <taxon>Arthropoda</taxon>
        <taxon>Hexapoda</taxon>
        <taxon>Insecta</taxon>
        <taxon>Pterygota</taxon>
        <taxon>Neoptera</taxon>
        <taxon>Endopterygota</taxon>
        <taxon>Hymenoptera</taxon>
        <taxon>Apocrita</taxon>
        <taxon>Aculeata</taxon>
        <taxon>Formicoidea</taxon>
        <taxon>Formicidae</taxon>
        <taxon>Formicinae</taxon>
        <taxon>Lasius</taxon>
        <taxon>Lasius</taxon>
    </lineage>
</organism>
<dbReference type="AlphaFoldDB" id="A0A0J7JV18"/>